<dbReference type="AlphaFoldDB" id="A0A8T0H9G0"/>
<feature type="compositionally biased region" description="Low complexity" evidence="3">
    <location>
        <begin position="56"/>
        <end position="76"/>
    </location>
</feature>
<keyword evidence="5" id="KW-1185">Reference proteome</keyword>
<dbReference type="Pfam" id="PF03514">
    <property type="entry name" value="GRAS"/>
    <property type="match status" value="1"/>
</dbReference>
<evidence type="ECO:0000313" key="5">
    <source>
        <dbReference type="Proteomes" id="UP000822688"/>
    </source>
</evidence>
<protein>
    <submittedName>
        <fullName evidence="4">Uncharacterized protein</fullName>
    </submittedName>
</protein>
<dbReference type="EMBL" id="CM026428">
    <property type="protein sequence ID" value="KAG0566948.1"/>
    <property type="molecule type" value="Genomic_DNA"/>
</dbReference>
<feature type="region of interest" description="Disordered" evidence="3">
    <location>
        <begin position="33"/>
        <end position="81"/>
    </location>
</feature>
<dbReference type="Proteomes" id="UP000822688">
    <property type="component" value="Chromosome 7"/>
</dbReference>
<evidence type="ECO:0000256" key="1">
    <source>
        <dbReference type="ARBA" id="ARBA00023015"/>
    </source>
</evidence>
<keyword evidence="1" id="KW-0805">Transcription regulation</keyword>
<name>A0A8T0H9G0_CERPU</name>
<reference evidence="4" key="1">
    <citation type="submission" date="2020-06" db="EMBL/GenBank/DDBJ databases">
        <title>WGS assembly of Ceratodon purpureus strain R40.</title>
        <authorList>
            <person name="Carey S.B."/>
            <person name="Jenkins J."/>
            <person name="Shu S."/>
            <person name="Lovell J.T."/>
            <person name="Sreedasyam A."/>
            <person name="Maumus F."/>
            <person name="Tiley G.P."/>
            <person name="Fernandez-Pozo N."/>
            <person name="Barry K."/>
            <person name="Chen C."/>
            <person name="Wang M."/>
            <person name="Lipzen A."/>
            <person name="Daum C."/>
            <person name="Saski C.A."/>
            <person name="Payton A.C."/>
            <person name="Mcbreen J.C."/>
            <person name="Conrad R.E."/>
            <person name="Kollar L.M."/>
            <person name="Olsson S."/>
            <person name="Huttunen S."/>
            <person name="Landis J.B."/>
            <person name="Wickett N.J."/>
            <person name="Johnson M.G."/>
            <person name="Rensing S.A."/>
            <person name="Grimwood J."/>
            <person name="Schmutz J."/>
            <person name="Mcdaniel S.F."/>
        </authorList>
    </citation>
    <scope>NUCLEOTIDE SEQUENCE</scope>
    <source>
        <strain evidence="4">R40</strain>
    </source>
</reference>
<evidence type="ECO:0000313" key="4">
    <source>
        <dbReference type="EMBL" id="KAG0566948.1"/>
    </source>
</evidence>
<evidence type="ECO:0000256" key="2">
    <source>
        <dbReference type="ARBA" id="ARBA00023163"/>
    </source>
</evidence>
<comment type="caution">
    <text evidence="4">The sequence shown here is derived from an EMBL/GenBank/DDBJ whole genome shotgun (WGS) entry which is preliminary data.</text>
</comment>
<dbReference type="PANTHER" id="PTHR31636">
    <property type="entry name" value="OSJNBA0084A10.13 PROTEIN-RELATED"/>
    <property type="match status" value="1"/>
</dbReference>
<sequence length="780" mass="86476">MLGSRGPNGFPQDNSAEVSPLESLLQRAWLQSHKPKVQRRISSAPVTDVSVGRRGGSQPSSPAFSGSQPSSPGLSGIVSSQVDSEDEPENFFFHKSRLDASTVLISRFALPKLECYSEKTFIPKIVQWTVPSNGYGRSQPFKSLVGSLSQSSESPSCITRYSSGVTESEYSSTGSIDFEGQTLPSEPSPSSFFDDFFDTEYPEAEKSLPYKTDAYQTMSREIADLIGLESSVESEASDIVEYESCWADSEPYRTEAEISMLEQSSAYQAMAREISELISPNPAELEAGKSEIVIRSGEFRPSEELAALKMMEAYAAILTKHIRDVSMSSGTADSDSDSSFKYRTSDEPDTILTYFDDDWRSYLQNINQNFTPTSSFDFNLLLCGTGGGSKVSAASSCVSLTELLYRSALAVSQGKDKDATDLLAELREKASPYGNPVERMAHYFMEALVARMSGTGEKLYTAISNSCPSTATIFKAVRLYTENCPFLKLGHFFTIKSLVDASEGATRVHVISYGIGYGVEFPTLIQQLAERREGPPHLRITGIDTPHSGNDPCLKIKETGNRLEAIAKDCGVQLEFVALAGSWESFTARDMCLREDEVLAVCSDKLHTLLDESVMATSPREVVLRRIRSMNPKVFVHVGLNIGLNAPFFMTRFRESVKHYSAVFEGLEISMPPDDPDRVLVERAIFGVEIMNIVACEGQTRVERSEPYRQWQNRLQRAGFAQLPLKNNVFSKIKGMMAAYHKDYGVCKDEGWFLMGIRNHIVKFCSAWEPRSSQSFHQIL</sequence>
<accession>A0A8T0H9G0</accession>
<gene>
    <name evidence="4" type="ORF">KC19_7G099100</name>
</gene>
<dbReference type="PROSITE" id="PS50985">
    <property type="entry name" value="GRAS"/>
    <property type="match status" value="1"/>
</dbReference>
<keyword evidence="2" id="KW-0804">Transcription</keyword>
<proteinExistence type="predicted"/>
<organism evidence="4 5">
    <name type="scientific">Ceratodon purpureus</name>
    <name type="common">Fire moss</name>
    <name type="synonym">Dicranum purpureum</name>
    <dbReference type="NCBI Taxonomy" id="3225"/>
    <lineage>
        <taxon>Eukaryota</taxon>
        <taxon>Viridiplantae</taxon>
        <taxon>Streptophyta</taxon>
        <taxon>Embryophyta</taxon>
        <taxon>Bryophyta</taxon>
        <taxon>Bryophytina</taxon>
        <taxon>Bryopsida</taxon>
        <taxon>Dicranidae</taxon>
        <taxon>Pseudoditrichales</taxon>
        <taxon>Ditrichaceae</taxon>
        <taxon>Ceratodon</taxon>
    </lineage>
</organism>
<evidence type="ECO:0000256" key="3">
    <source>
        <dbReference type="SAM" id="MobiDB-lite"/>
    </source>
</evidence>
<dbReference type="InterPro" id="IPR005202">
    <property type="entry name" value="TF_GRAS"/>
</dbReference>